<accession>A0AAI9V8Z1</accession>
<feature type="region of interest" description="Disordered" evidence="1">
    <location>
        <begin position="1"/>
        <end position="146"/>
    </location>
</feature>
<name>A0AAI9V8Z1_9PEZI</name>
<feature type="domain" description="BZIP" evidence="2">
    <location>
        <begin position="280"/>
        <end position="293"/>
    </location>
</feature>
<dbReference type="Proteomes" id="UP001239213">
    <property type="component" value="Unassembled WGS sequence"/>
</dbReference>
<feature type="compositionally biased region" description="Low complexity" evidence="1">
    <location>
        <begin position="42"/>
        <end position="97"/>
    </location>
</feature>
<organism evidence="3 4">
    <name type="scientific">Colletotrichum cuscutae</name>
    <dbReference type="NCBI Taxonomy" id="1209917"/>
    <lineage>
        <taxon>Eukaryota</taxon>
        <taxon>Fungi</taxon>
        <taxon>Dikarya</taxon>
        <taxon>Ascomycota</taxon>
        <taxon>Pezizomycotina</taxon>
        <taxon>Sordariomycetes</taxon>
        <taxon>Hypocreomycetidae</taxon>
        <taxon>Glomerellales</taxon>
        <taxon>Glomerellaceae</taxon>
        <taxon>Colletotrichum</taxon>
        <taxon>Colletotrichum acutatum species complex</taxon>
    </lineage>
</organism>
<sequence>MSGPYSQFLDLDNTRDPYAFEDPDIFQDPILNDMSLFGPDEYQQSYKPQSQYQQPCKPPQSQYQSPYTNNFQQSNYQSPYNSNNNNNSPYQQPLNNNAYIQPPPPPQQTLTETAEPLSKRLRSRHPKPIPVPARSTTPDGEPPYHLTLFSSHNLPGTVSSLLTAHLQVPLYTTLEERTRRENEIKHLFSANTNTTLPPPSPRVKNLPGLTDSSSSSSSATKIYKIRAAPCPPEITSLPPQPDLGKFIKIDDSLGPKDDPRRTQAMDYNNHLAALRLRNLKNRNNVAAMRSRNRRDRAAVLRAEEASFAKAECRYWKAKAIAAGADPKGWEYLPDVAKEAVAADYRIDALDFFQDVGEVAPATPKKVLKRKR</sequence>
<dbReference type="AlphaFoldDB" id="A0AAI9V8Z1"/>
<protein>
    <recommendedName>
        <fullName evidence="2">BZIP domain-containing protein</fullName>
    </recommendedName>
</protein>
<dbReference type="EMBL" id="MPDP01000168">
    <property type="protein sequence ID" value="KAK1473929.1"/>
    <property type="molecule type" value="Genomic_DNA"/>
</dbReference>
<evidence type="ECO:0000313" key="3">
    <source>
        <dbReference type="EMBL" id="KAK1473929.1"/>
    </source>
</evidence>
<dbReference type="InterPro" id="IPR004827">
    <property type="entry name" value="bZIP"/>
</dbReference>
<evidence type="ECO:0000313" key="4">
    <source>
        <dbReference type="Proteomes" id="UP001239213"/>
    </source>
</evidence>
<proteinExistence type="predicted"/>
<comment type="caution">
    <text evidence="3">The sequence shown here is derived from an EMBL/GenBank/DDBJ whole genome shotgun (WGS) entry which is preliminary data.</text>
</comment>
<evidence type="ECO:0000259" key="2">
    <source>
        <dbReference type="PROSITE" id="PS00036"/>
    </source>
</evidence>
<evidence type="ECO:0000256" key="1">
    <source>
        <dbReference type="SAM" id="MobiDB-lite"/>
    </source>
</evidence>
<gene>
    <name evidence="3" type="ORF">CCUS01_05519</name>
</gene>
<keyword evidence="4" id="KW-1185">Reference proteome</keyword>
<dbReference type="PROSITE" id="PS00036">
    <property type="entry name" value="BZIP_BASIC"/>
    <property type="match status" value="1"/>
</dbReference>
<dbReference type="GO" id="GO:0003700">
    <property type="term" value="F:DNA-binding transcription factor activity"/>
    <property type="evidence" value="ECO:0007669"/>
    <property type="project" value="InterPro"/>
</dbReference>
<reference evidence="3" key="1">
    <citation type="submission" date="2016-11" db="EMBL/GenBank/DDBJ databases">
        <title>The genome sequence of Colletotrichum cuscutae.</title>
        <authorList>
            <person name="Baroncelli R."/>
        </authorList>
    </citation>
    <scope>NUCLEOTIDE SEQUENCE</scope>
    <source>
        <strain evidence="3">IMI 304802</strain>
    </source>
</reference>